<evidence type="ECO:0000313" key="2">
    <source>
        <dbReference type="EMBL" id="KAJ8986899.1"/>
    </source>
</evidence>
<feature type="region of interest" description="Disordered" evidence="1">
    <location>
        <begin position="1"/>
        <end position="28"/>
    </location>
</feature>
<gene>
    <name evidence="2" type="ORF">HRR80_009025</name>
</gene>
<dbReference type="AlphaFoldDB" id="A0AAN6EKQ0"/>
<sequence>MAMTSNNRSQNQNQNQNQSQSQSQQSQVCLLDSDRLSSLLRDALSWSLSTNDANGGDDSNNNKHSVSSLMVSAMNGSILAYAYRDGQTPSVKDMRTQSTTMTAAYSTVASEDADVLVFEAQNTGAVSVITPIADHVLLAVTGPAPKSKSKSKRRYDHNGVERNGVGFGGQDRDQENGNDIINHNGALNGTLNGVHGSARDHRHHEVEGREEEEGDETETEGEEHYNGDGLEDEDEDERHRQIRLDLELVSQELAGLLRAELARMKWPNDI</sequence>
<protein>
    <submittedName>
        <fullName evidence="2">Uncharacterized protein</fullName>
    </submittedName>
</protein>
<feature type="compositionally biased region" description="Basic and acidic residues" evidence="1">
    <location>
        <begin position="197"/>
        <end position="207"/>
    </location>
</feature>
<feature type="compositionally biased region" description="Acidic residues" evidence="1">
    <location>
        <begin position="208"/>
        <end position="221"/>
    </location>
</feature>
<comment type="caution">
    <text evidence="2">The sequence shown here is derived from an EMBL/GenBank/DDBJ whole genome shotgun (WGS) entry which is preliminary data.</text>
</comment>
<accession>A0AAN6EKQ0</accession>
<dbReference type="EMBL" id="JAJGCB010000030">
    <property type="protein sequence ID" value="KAJ8986899.1"/>
    <property type="molecule type" value="Genomic_DNA"/>
</dbReference>
<proteinExistence type="predicted"/>
<feature type="compositionally biased region" description="Polar residues" evidence="1">
    <location>
        <begin position="177"/>
        <end position="191"/>
    </location>
</feature>
<feature type="region of interest" description="Disordered" evidence="1">
    <location>
        <begin position="143"/>
        <end position="239"/>
    </location>
</feature>
<organism evidence="2 3">
    <name type="scientific">Exophiala dermatitidis</name>
    <name type="common">Black yeast-like fungus</name>
    <name type="synonym">Wangiella dermatitidis</name>
    <dbReference type="NCBI Taxonomy" id="5970"/>
    <lineage>
        <taxon>Eukaryota</taxon>
        <taxon>Fungi</taxon>
        <taxon>Dikarya</taxon>
        <taxon>Ascomycota</taxon>
        <taxon>Pezizomycotina</taxon>
        <taxon>Eurotiomycetes</taxon>
        <taxon>Chaetothyriomycetidae</taxon>
        <taxon>Chaetothyriales</taxon>
        <taxon>Herpotrichiellaceae</taxon>
        <taxon>Exophiala</taxon>
    </lineage>
</organism>
<reference evidence="2" key="1">
    <citation type="submission" date="2023-01" db="EMBL/GenBank/DDBJ databases">
        <title>Exophiala dermititidis isolated from Cystic Fibrosis Patient.</title>
        <authorList>
            <person name="Kurbessoian T."/>
            <person name="Crocker A."/>
            <person name="Murante D."/>
            <person name="Hogan D.A."/>
            <person name="Stajich J.E."/>
        </authorList>
    </citation>
    <scope>NUCLEOTIDE SEQUENCE</scope>
    <source>
        <strain evidence="2">Ex8</strain>
    </source>
</reference>
<evidence type="ECO:0000313" key="3">
    <source>
        <dbReference type="Proteomes" id="UP001161757"/>
    </source>
</evidence>
<evidence type="ECO:0000256" key="1">
    <source>
        <dbReference type="SAM" id="MobiDB-lite"/>
    </source>
</evidence>
<name>A0AAN6EKQ0_EXODE</name>
<dbReference type="Proteomes" id="UP001161757">
    <property type="component" value="Unassembled WGS sequence"/>
</dbReference>